<dbReference type="AlphaFoldDB" id="A0A1W1V154"/>
<dbReference type="EMBL" id="FWWR01000009">
    <property type="protein sequence ID" value="SMB87058.1"/>
    <property type="molecule type" value="Genomic_DNA"/>
</dbReference>
<evidence type="ECO:0000259" key="1">
    <source>
        <dbReference type="PROSITE" id="PS51459"/>
    </source>
</evidence>
<dbReference type="InterPro" id="IPR036597">
    <property type="entry name" value="Fido-like_dom_sf"/>
</dbReference>
<dbReference type="InterPro" id="IPR053737">
    <property type="entry name" value="Type_II_TA_Toxin"/>
</dbReference>
<dbReference type="Proteomes" id="UP000192368">
    <property type="component" value="Unassembled WGS sequence"/>
</dbReference>
<keyword evidence="3" id="KW-1185">Reference proteome</keyword>
<dbReference type="InterPro" id="IPR006440">
    <property type="entry name" value="Doc"/>
</dbReference>
<dbReference type="PROSITE" id="PS51459">
    <property type="entry name" value="FIDO"/>
    <property type="match status" value="1"/>
</dbReference>
<organism evidence="2 3">
    <name type="scientific">Peptoniphilus asaccharolyticus DSM 20463</name>
    <dbReference type="NCBI Taxonomy" id="573058"/>
    <lineage>
        <taxon>Bacteria</taxon>
        <taxon>Bacillati</taxon>
        <taxon>Bacillota</taxon>
        <taxon>Tissierellia</taxon>
        <taxon>Tissierellales</taxon>
        <taxon>Peptoniphilaceae</taxon>
        <taxon>Peptoniphilus</taxon>
    </lineage>
</organism>
<gene>
    <name evidence="2" type="ORF">SAMN00017477_1010</name>
</gene>
<accession>A0A1W1V154</accession>
<name>A0A1W1V154_PEPAS</name>
<dbReference type="Pfam" id="PF02661">
    <property type="entry name" value="Fic"/>
    <property type="match status" value="1"/>
</dbReference>
<dbReference type="GO" id="GO:0016301">
    <property type="term" value="F:kinase activity"/>
    <property type="evidence" value="ECO:0007669"/>
    <property type="project" value="InterPro"/>
</dbReference>
<dbReference type="PANTHER" id="PTHR39426:SF1">
    <property type="entry name" value="HOMOLOGY TO DEATH-ON-CURING PROTEIN OF PHAGE P1"/>
    <property type="match status" value="1"/>
</dbReference>
<feature type="domain" description="Fido" evidence="1">
    <location>
        <begin position="4"/>
        <end position="122"/>
    </location>
</feature>
<proteinExistence type="predicted"/>
<evidence type="ECO:0000313" key="3">
    <source>
        <dbReference type="Proteomes" id="UP000192368"/>
    </source>
</evidence>
<evidence type="ECO:0000313" key="2">
    <source>
        <dbReference type="EMBL" id="SMB87058.1"/>
    </source>
</evidence>
<dbReference type="Gene3D" id="1.20.120.1870">
    <property type="entry name" value="Fic/DOC protein, Fido domain"/>
    <property type="match status" value="1"/>
</dbReference>
<protein>
    <submittedName>
        <fullName evidence="2">Death on curing protein</fullName>
    </submittedName>
</protein>
<dbReference type="NCBIfam" id="TIGR01550">
    <property type="entry name" value="DOC_P1"/>
    <property type="match status" value="1"/>
</dbReference>
<dbReference type="PANTHER" id="PTHR39426">
    <property type="entry name" value="HOMOLOGY TO DEATH-ON-CURING PROTEIN OF PHAGE P1"/>
    <property type="match status" value="1"/>
</dbReference>
<reference evidence="3" key="1">
    <citation type="submission" date="2017-04" db="EMBL/GenBank/DDBJ databases">
        <authorList>
            <person name="Varghese N."/>
            <person name="Submissions S."/>
        </authorList>
    </citation>
    <scope>NUCLEOTIDE SEQUENCE [LARGE SCALE GENOMIC DNA]</scope>
    <source>
        <strain evidence="3">DSM 20463</strain>
    </source>
</reference>
<dbReference type="OrthoDB" id="9802752at2"/>
<sequence length="126" mass="14459">MKYVSVDEVIKLQEKLIFRYGGSKGIREMNLLKSSIESVFQTYEGIELYPTIIDKIIQVSYSLIKNHCFIDGNKRIGVMILLYLLEINEINHIMSNLDIIKLGLEVASGEISKEAFKSFVENKIIK</sequence>
<dbReference type="STRING" id="573058.SAMN00017477_1010"/>
<dbReference type="RefSeq" id="WP_084230625.1">
    <property type="nucleotide sequence ID" value="NZ_FWWR01000009.1"/>
</dbReference>
<dbReference type="InterPro" id="IPR003812">
    <property type="entry name" value="Fido"/>
</dbReference>
<dbReference type="SUPFAM" id="SSF140931">
    <property type="entry name" value="Fic-like"/>
    <property type="match status" value="1"/>
</dbReference>